<keyword evidence="3" id="KW-0731">Sigma factor</keyword>
<dbReference type="SUPFAM" id="SSF88659">
    <property type="entry name" value="Sigma3 and sigma4 domains of RNA polymerase sigma factors"/>
    <property type="match status" value="1"/>
</dbReference>
<feature type="domain" description="RNA polymerase sigma factor 70 region 4 type 2" evidence="7">
    <location>
        <begin position="115"/>
        <end position="167"/>
    </location>
</feature>
<evidence type="ECO:0000256" key="2">
    <source>
        <dbReference type="ARBA" id="ARBA00023015"/>
    </source>
</evidence>
<dbReference type="SUPFAM" id="SSF88946">
    <property type="entry name" value="Sigma2 domain of RNA polymerase sigma factors"/>
    <property type="match status" value="1"/>
</dbReference>
<gene>
    <name evidence="8" type="ORF">A2373_00185</name>
</gene>
<comment type="similarity">
    <text evidence="1">Belongs to the sigma-70 factor family. ECF subfamily.</text>
</comment>
<dbReference type="Gene3D" id="1.10.1740.10">
    <property type="match status" value="1"/>
</dbReference>
<reference evidence="8 9" key="1">
    <citation type="journal article" date="2016" name="Nat. Commun.">
        <title>Thousands of microbial genomes shed light on interconnected biogeochemical processes in an aquifer system.</title>
        <authorList>
            <person name="Anantharaman K."/>
            <person name="Brown C.T."/>
            <person name="Hug L.A."/>
            <person name="Sharon I."/>
            <person name="Castelle C.J."/>
            <person name="Probst A.J."/>
            <person name="Thomas B.C."/>
            <person name="Singh A."/>
            <person name="Wilkins M.J."/>
            <person name="Karaoz U."/>
            <person name="Brodie E.L."/>
            <person name="Williams K.H."/>
            <person name="Hubbard S.S."/>
            <person name="Banfield J.F."/>
        </authorList>
    </citation>
    <scope>NUCLEOTIDE SEQUENCE [LARGE SCALE GENOMIC DNA]</scope>
</reference>
<dbReference type="InterPro" id="IPR014284">
    <property type="entry name" value="RNA_pol_sigma-70_dom"/>
</dbReference>
<dbReference type="CDD" id="cd06171">
    <property type="entry name" value="Sigma70_r4"/>
    <property type="match status" value="1"/>
</dbReference>
<proteinExistence type="inferred from homology"/>
<dbReference type="InterPro" id="IPR039425">
    <property type="entry name" value="RNA_pol_sigma-70-like"/>
</dbReference>
<dbReference type="Proteomes" id="UP000176300">
    <property type="component" value="Unassembled WGS sequence"/>
</dbReference>
<keyword evidence="2" id="KW-0805">Transcription regulation</keyword>
<dbReference type="InterPro" id="IPR013324">
    <property type="entry name" value="RNA_pol_sigma_r3/r4-like"/>
</dbReference>
<evidence type="ECO:0000256" key="5">
    <source>
        <dbReference type="ARBA" id="ARBA00023163"/>
    </source>
</evidence>
<dbReference type="GO" id="GO:0016987">
    <property type="term" value="F:sigma factor activity"/>
    <property type="evidence" value="ECO:0007669"/>
    <property type="project" value="UniProtKB-KW"/>
</dbReference>
<protein>
    <recommendedName>
        <fullName evidence="10">RNA polymerase sigma factor 70 region 4 type 2 domain-containing protein</fullName>
    </recommendedName>
</protein>
<evidence type="ECO:0000259" key="6">
    <source>
        <dbReference type="Pfam" id="PF04542"/>
    </source>
</evidence>
<dbReference type="PANTHER" id="PTHR43133:SF8">
    <property type="entry name" value="RNA POLYMERASE SIGMA FACTOR HI_1459-RELATED"/>
    <property type="match status" value="1"/>
</dbReference>
<evidence type="ECO:0000256" key="1">
    <source>
        <dbReference type="ARBA" id="ARBA00010641"/>
    </source>
</evidence>
<evidence type="ECO:0000313" key="9">
    <source>
        <dbReference type="Proteomes" id="UP000176300"/>
    </source>
</evidence>
<dbReference type="STRING" id="1798697.A2373_00185"/>
<evidence type="ECO:0000259" key="7">
    <source>
        <dbReference type="Pfam" id="PF08281"/>
    </source>
</evidence>
<evidence type="ECO:0000256" key="3">
    <source>
        <dbReference type="ARBA" id="ARBA00023082"/>
    </source>
</evidence>
<dbReference type="InterPro" id="IPR013325">
    <property type="entry name" value="RNA_pol_sigma_r2"/>
</dbReference>
<accession>A0A1F6NGL5</accession>
<dbReference type="Pfam" id="PF04542">
    <property type="entry name" value="Sigma70_r2"/>
    <property type="match status" value="1"/>
</dbReference>
<feature type="domain" description="RNA polymerase sigma-70 region 2" evidence="6">
    <location>
        <begin position="18"/>
        <end position="84"/>
    </location>
</feature>
<dbReference type="PANTHER" id="PTHR43133">
    <property type="entry name" value="RNA POLYMERASE ECF-TYPE SIGMA FACTO"/>
    <property type="match status" value="1"/>
</dbReference>
<name>A0A1F6NGL5_9BACT</name>
<dbReference type="NCBIfam" id="TIGR02937">
    <property type="entry name" value="sigma70-ECF"/>
    <property type="match status" value="1"/>
</dbReference>
<organism evidence="8 9">
    <name type="scientific">Candidatus Magasanikbacteria bacterium RIFOXYB1_FULL_40_15</name>
    <dbReference type="NCBI Taxonomy" id="1798697"/>
    <lineage>
        <taxon>Bacteria</taxon>
        <taxon>Candidatus Magasanikiibacteriota</taxon>
    </lineage>
</organism>
<dbReference type="Pfam" id="PF08281">
    <property type="entry name" value="Sigma70_r4_2"/>
    <property type="match status" value="1"/>
</dbReference>
<dbReference type="GO" id="GO:0006352">
    <property type="term" value="P:DNA-templated transcription initiation"/>
    <property type="evidence" value="ECO:0007669"/>
    <property type="project" value="InterPro"/>
</dbReference>
<evidence type="ECO:0000256" key="4">
    <source>
        <dbReference type="ARBA" id="ARBA00023125"/>
    </source>
</evidence>
<dbReference type="InterPro" id="IPR013249">
    <property type="entry name" value="RNA_pol_sigma70_r4_t2"/>
</dbReference>
<dbReference type="Gene3D" id="1.10.10.10">
    <property type="entry name" value="Winged helix-like DNA-binding domain superfamily/Winged helix DNA-binding domain"/>
    <property type="match status" value="1"/>
</dbReference>
<comment type="caution">
    <text evidence="8">The sequence shown here is derived from an EMBL/GenBank/DDBJ whole genome shotgun (WGS) entry which is preliminary data.</text>
</comment>
<sequence length="173" mass="20189">MPTDGKISKKTEKSFLKLYDRTADAIFRHCFFRLFDRELAKEFTQEIFLRGWKELTDTTKEVKYPKALLYKIANNLIIDYKRKKHEESLETMQANGFDPAGNNFKENIHAGIEYQKILEKIDKLPAEYREVITLRYVQELKPKEIAAITGQSVNVVSVSITRGKKKLKELLNS</sequence>
<dbReference type="InterPro" id="IPR036388">
    <property type="entry name" value="WH-like_DNA-bd_sf"/>
</dbReference>
<dbReference type="GO" id="GO:0003677">
    <property type="term" value="F:DNA binding"/>
    <property type="evidence" value="ECO:0007669"/>
    <property type="project" value="UniProtKB-KW"/>
</dbReference>
<dbReference type="EMBL" id="MFQS01000024">
    <property type="protein sequence ID" value="OGH83002.1"/>
    <property type="molecule type" value="Genomic_DNA"/>
</dbReference>
<dbReference type="AlphaFoldDB" id="A0A1F6NGL5"/>
<evidence type="ECO:0008006" key="10">
    <source>
        <dbReference type="Google" id="ProtNLM"/>
    </source>
</evidence>
<evidence type="ECO:0000313" key="8">
    <source>
        <dbReference type="EMBL" id="OGH83002.1"/>
    </source>
</evidence>
<dbReference type="InterPro" id="IPR007627">
    <property type="entry name" value="RNA_pol_sigma70_r2"/>
</dbReference>
<keyword evidence="4" id="KW-0238">DNA-binding</keyword>
<keyword evidence="5" id="KW-0804">Transcription</keyword>